<accession>L1J0J7</accession>
<reference evidence="2 4" key="1">
    <citation type="journal article" date="2012" name="Nature">
        <title>Algal genomes reveal evolutionary mosaicism and the fate of nucleomorphs.</title>
        <authorList>
            <consortium name="DOE Joint Genome Institute"/>
            <person name="Curtis B.A."/>
            <person name="Tanifuji G."/>
            <person name="Burki F."/>
            <person name="Gruber A."/>
            <person name="Irimia M."/>
            <person name="Maruyama S."/>
            <person name="Arias M.C."/>
            <person name="Ball S.G."/>
            <person name="Gile G.H."/>
            <person name="Hirakawa Y."/>
            <person name="Hopkins J.F."/>
            <person name="Kuo A."/>
            <person name="Rensing S.A."/>
            <person name="Schmutz J."/>
            <person name="Symeonidi A."/>
            <person name="Elias M."/>
            <person name="Eveleigh R.J."/>
            <person name="Herman E.K."/>
            <person name="Klute M.J."/>
            <person name="Nakayama T."/>
            <person name="Obornik M."/>
            <person name="Reyes-Prieto A."/>
            <person name="Armbrust E.V."/>
            <person name="Aves S.J."/>
            <person name="Beiko R.G."/>
            <person name="Coutinho P."/>
            <person name="Dacks J.B."/>
            <person name="Durnford D.G."/>
            <person name="Fast N.M."/>
            <person name="Green B.R."/>
            <person name="Grisdale C.J."/>
            <person name="Hempel F."/>
            <person name="Henrissat B."/>
            <person name="Hoppner M.P."/>
            <person name="Ishida K."/>
            <person name="Kim E."/>
            <person name="Koreny L."/>
            <person name="Kroth P.G."/>
            <person name="Liu Y."/>
            <person name="Malik S.B."/>
            <person name="Maier U.G."/>
            <person name="McRose D."/>
            <person name="Mock T."/>
            <person name="Neilson J.A."/>
            <person name="Onodera N.T."/>
            <person name="Poole A.M."/>
            <person name="Pritham E.J."/>
            <person name="Richards T.A."/>
            <person name="Rocap G."/>
            <person name="Roy S.W."/>
            <person name="Sarai C."/>
            <person name="Schaack S."/>
            <person name="Shirato S."/>
            <person name="Slamovits C.H."/>
            <person name="Spencer D.F."/>
            <person name="Suzuki S."/>
            <person name="Worden A.Z."/>
            <person name="Zauner S."/>
            <person name="Barry K."/>
            <person name="Bell C."/>
            <person name="Bharti A.K."/>
            <person name="Crow J.A."/>
            <person name="Grimwood J."/>
            <person name="Kramer R."/>
            <person name="Lindquist E."/>
            <person name="Lucas S."/>
            <person name="Salamov A."/>
            <person name="McFadden G.I."/>
            <person name="Lane C.E."/>
            <person name="Keeling P.J."/>
            <person name="Gray M.W."/>
            <person name="Grigoriev I.V."/>
            <person name="Archibald J.M."/>
        </authorList>
    </citation>
    <scope>NUCLEOTIDE SEQUENCE</scope>
    <source>
        <strain evidence="2 4">CCMP2712</strain>
    </source>
</reference>
<evidence type="ECO:0000313" key="3">
    <source>
        <dbReference type="EnsemblProtists" id="EKX41812"/>
    </source>
</evidence>
<dbReference type="EnsemblProtists" id="EKX41812">
    <property type="protein sequence ID" value="EKX41812"/>
    <property type="gene ID" value="GUITHDRAFT_141792"/>
</dbReference>
<keyword evidence="4" id="KW-1185">Reference proteome</keyword>
<dbReference type="Proteomes" id="UP000011087">
    <property type="component" value="Unassembled WGS sequence"/>
</dbReference>
<dbReference type="HOGENOM" id="CLU_620330_0_0_1"/>
<gene>
    <name evidence="2" type="ORF">GUITHDRAFT_141792</name>
</gene>
<feature type="region of interest" description="Disordered" evidence="1">
    <location>
        <begin position="335"/>
        <end position="354"/>
    </location>
</feature>
<sequence>MANDDGALSFLMQPGVDVLHEGAGLWEGSAVDENASPCLSALFPELAHSWASSDNVLDSKSPVQLQPAPSVLSFHHSIETAQQPQMCVHPIQQRSIFNSDLGQLQQQQTIKRPREDKEPESSSSSKRSRSEKHYKEIRLLCEAASKYVGGSKFVEKSIQLYDKYRESGKAAGRPSRPMYAAVVLAMSCDDGDEGDEAECKSRLAHIESAAVQVWGKEAPDRRKIWDGFLALQRIVPIRQVEAGPQHLASSVLSKLFRRIQFSTSPAQDQLTRNLLFELATSLEQGPLAGKAPKTIAACTMHLYCRHVGAGLAIAKNIATSLQVVVRRRRSVLEGAGAGGREGQGKRRRGRVGESTVRTNLRGIHTGEGGGEGSLFLKAQTILDQCPPPLNFQVNLNGTMLHANTLAPLGGERKEATIGVKEELVYGGGRLEGPVISMMKPLP</sequence>
<reference evidence="4" key="2">
    <citation type="submission" date="2012-11" db="EMBL/GenBank/DDBJ databases">
        <authorList>
            <person name="Kuo A."/>
            <person name="Curtis B.A."/>
            <person name="Tanifuji G."/>
            <person name="Burki F."/>
            <person name="Gruber A."/>
            <person name="Irimia M."/>
            <person name="Maruyama S."/>
            <person name="Arias M.C."/>
            <person name="Ball S.G."/>
            <person name="Gile G.H."/>
            <person name="Hirakawa Y."/>
            <person name="Hopkins J.F."/>
            <person name="Rensing S.A."/>
            <person name="Schmutz J."/>
            <person name="Symeonidi A."/>
            <person name="Elias M."/>
            <person name="Eveleigh R.J."/>
            <person name="Herman E.K."/>
            <person name="Klute M.J."/>
            <person name="Nakayama T."/>
            <person name="Obornik M."/>
            <person name="Reyes-Prieto A."/>
            <person name="Armbrust E.V."/>
            <person name="Aves S.J."/>
            <person name="Beiko R.G."/>
            <person name="Coutinho P."/>
            <person name="Dacks J.B."/>
            <person name="Durnford D.G."/>
            <person name="Fast N.M."/>
            <person name="Green B.R."/>
            <person name="Grisdale C."/>
            <person name="Hempe F."/>
            <person name="Henrissat B."/>
            <person name="Hoppner M.P."/>
            <person name="Ishida K.-I."/>
            <person name="Kim E."/>
            <person name="Koreny L."/>
            <person name="Kroth P.G."/>
            <person name="Liu Y."/>
            <person name="Malik S.-B."/>
            <person name="Maier U.G."/>
            <person name="McRose D."/>
            <person name="Mock T."/>
            <person name="Neilson J.A."/>
            <person name="Onodera N.T."/>
            <person name="Poole A.M."/>
            <person name="Pritham E.J."/>
            <person name="Richards T.A."/>
            <person name="Rocap G."/>
            <person name="Roy S.W."/>
            <person name="Sarai C."/>
            <person name="Schaack S."/>
            <person name="Shirato S."/>
            <person name="Slamovits C.H."/>
            <person name="Spencer D.F."/>
            <person name="Suzuki S."/>
            <person name="Worden A.Z."/>
            <person name="Zauner S."/>
            <person name="Barry K."/>
            <person name="Bell C."/>
            <person name="Bharti A.K."/>
            <person name="Crow J.A."/>
            <person name="Grimwood J."/>
            <person name="Kramer R."/>
            <person name="Lindquist E."/>
            <person name="Lucas S."/>
            <person name="Salamov A."/>
            <person name="McFadden G.I."/>
            <person name="Lane C.E."/>
            <person name="Keeling P.J."/>
            <person name="Gray M.W."/>
            <person name="Grigoriev I.V."/>
            <person name="Archibald J.M."/>
        </authorList>
    </citation>
    <scope>NUCLEOTIDE SEQUENCE</scope>
    <source>
        <strain evidence="4">CCMP2712</strain>
    </source>
</reference>
<dbReference type="AlphaFoldDB" id="L1J0J7"/>
<dbReference type="RefSeq" id="XP_005828792.1">
    <property type="nucleotide sequence ID" value="XM_005828735.1"/>
</dbReference>
<evidence type="ECO:0000256" key="1">
    <source>
        <dbReference type="SAM" id="MobiDB-lite"/>
    </source>
</evidence>
<organism evidence="2">
    <name type="scientific">Guillardia theta (strain CCMP2712)</name>
    <name type="common">Cryptophyte</name>
    <dbReference type="NCBI Taxonomy" id="905079"/>
    <lineage>
        <taxon>Eukaryota</taxon>
        <taxon>Cryptophyceae</taxon>
        <taxon>Pyrenomonadales</taxon>
        <taxon>Geminigeraceae</taxon>
        <taxon>Guillardia</taxon>
    </lineage>
</organism>
<name>L1J0J7_GUITC</name>
<dbReference type="GeneID" id="17298418"/>
<evidence type="ECO:0000313" key="2">
    <source>
        <dbReference type="EMBL" id="EKX41812.1"/>
    </source>
</evidence>
<protein>
    <submittedName>
        <fullName evidence="2 3">Uncharacterized protein</fullName>
    </submittedName>
</protein>
<feature type="region of interest" description="Disordered" evidence="1">
    <location>
        <begin position="102"/>
        <end position="131"/>
    </location>
</feature>
<proteinExistence type="predicted"/>
<reference evidence="3" key="3">
    <citation type="submission" date="2015-06" db="UniProtKB">
        <authorList>
            <consortium name="EnsemblProtists"/>
        </authorList>
    </citation>
    <scope>IDENTIFICATION</scope>
</reference>
<dbReference type="PaxDb" id="55529-EKX41812"/>
<evidence type="ECO:0000313" key="4">
    <source>
        <dbReference type="Proteomes" id="UP000011087"/>
    </source>
</evidence>
<dbReference type="EMBL" id="JH993021">
    <property type="protein sequence ID" value="EKX41812.1"/>
    <property type="molecule type" value="Genomic_DNA"/>
</dbReference>
<dbReference type="KEGG" id="gtt:GUITHDRAFT_141792"/>